<feature type="region of interest" description="Disordered" evidence="1">
    <location>
        <begin position="18"/>
        <end position="82"/>
    </location>
</feature>
<gene>
    <name evidence="2" type="ORF">CAP_4777</name>
</gene>
<protein>
    <recommendedName>
        <fullName evidence="4">Co-chaperone DjlA N-terminal domain-containing protein</fullName>
    </recommendedName>
</protein>
<accession>A0A017T4F5</accession>
<dbReference type="RefSeq" id="WP_044244725.1">
    <property type="nucleotide sequence ID" value="NZ_ASRX01000038.1"/>
</dbReference>
<sequence length="214" mass="22417">MVCTGEVNLDAGALDDAPGALGFRREPQRRFEGEPLHERQQSLGALSGGDEDEGVPSPWRARQTAWQRRRAPGTGEGSSEDRVAADTLSGILGAVLLVSTAPGQSAAPAPQETLESIVIAADGILDRAVVGEVLATWTEAQRREGFEACLARAGTMLRGLDARYEAFQLAAGVALVDGDLSRGEATALGTLARELGLSSGEAEQLFDGVSEWMG</sequence>
<dbReference type="InterPro" id="IPR029024">
    <property type="entry name" value="TerB-like"/>
</dbReference>
<feature type="compositionally biased region" description="Basic and acidic residues" evidence="1">
    <location>
        <begin position="23"/>
        <end position="40"/>
    </location>
</feature>
<name>A0A017T4F5_9BACT</name>
<reference evidence="2 3" key="1">
    <citation type="submission" date="2013-05" db="EMBL/GenBank/DDBJ databases">
        <title>Genome assembly of Chondromyces apiculatus DSM 436.</title>
        <authorList>
            <person name="Sharma G."/>
            <person name="Khatri I."/>
            <person name="Kaur C."/>
            <person name="Mayilraj S."/>
            <person name="Subramanian S."/>
        </authorList>
    </citation>
    <scope>NUCLEOTIDE SEQUENCE [LARGE SCALE GENOMIC DNA]</scope>
    <source>
        <strain evidence="2 3">DSM 436</strain>
    </source>
</reference>
<keyword evidence="3" id="KW-1185">Reference proteome</keyword>
<dbReference type="SUPFAM" id="SSF158682">
    <property type="entry name" value="TerB-like"/>
    <property type="match status" value="1"/>
</dbReference>
<evidence type="ECO:0008006" key="4">
    <source>
        <dbReference type="Google" id="ProtNLM"/>
    </source>
</evidence>
<evidence type="ECO:0000256" key="1">
    <source>
        <dbReference type="SAM" id="MobiDB-lite"/>
    </source>
</evidence>
<dbReference type="OrthoDB" id="9906589at2"/>
<comment type="caution">
    <text evidence="2">The sequence shown here is derived from an EMBL/GenBank/DDBJ whole genome shotgun (WGS) entry which is preliminary data.</text>
</comment>
<organism evidence="2 3">
    <name type="scientific">Chondromyces apiculatus DSM 436</name>
    <dbReference type="NCBI Taxonomy" id="1192034"/>
    <lineage>
        <taxon>Bacteria</taxon>
        <taxon>Pseudomonadati</taxon>
        <taxon>Myxococcota</taxon>
        <taxon>Polyangia</taxon>
        <taxon>Polyangiales</taxon>
        <taxon>Polyangiaceae</taxon>
        <taxon>Chondromyces</taxon>
    </lineage>
</organism>
<dbReference type="EMBL" id="ASRX01000038">
    <property type="protein sequence ID" value="EYF04094.1"/>
    <property type="molecule type" value="Genomic_DNA"/>
</dbReference>
<evidence type="ECO:0000313" key="2">
    <source>
        <dbReference type="EMBL" id="EYF04094.1"/>
    </source>
</evidence>
<dbReference type="AlphaFoldDB" id="A0A017T4F5"/>
<dbReference type="Proteomes" id="UP000019678">
    <property type="component" value="Unassembled WGS sequence"/>
</dbReference>
<proteinExistence type="predicted"/>
<evidence type="ECO:0000313" key="3">
    <source>
        <dbReference type="Proteomes" id="UP000019678"/>
    </source>
</evidence>
<dbReference type="Gene3D" id="1.10.3680.10">
    <property type="entry name" value="TerB-like"/>
    <property type="match status" value="1"/>
</dbReference>